<evidence type="ECO:0000256" key="1">
    <source>
        <dbReference type="SAM" id="SignalP"/>
    </source>
</evidence>
<dbReference type="Gramene" id="rna-AYBTSS11_LOCUS8728">
    <property type="protein sequence ID" value="CAJ1938700.1"/>
    <property type="gene ID" value="gene-AYBTSS11_LOCUS8728"/>
</dbReference>
<dbReference type="PROSITE" id="PS51257">
    <property type="entry name" value="PROKAR_LIPOPROTEIN"/>
    <property type="match status" value="1"/>
</dbReference>
<dbReference type="GO" id="GO:0006995">
    <property type="term" value="P:cellular response to nitrogen starvation"/>
    <property type="evidence" value="ECO:0007669"/>
    <property type="project" value="InterPro"/>
</dbReference>
<name>A0AA86VF41_9FABA</name>
<dbReference type="AlphaFoldDB" id="A0AA86VF41"/>
<dbReference type="PANTHER" id="PTHR37180">
    <property type="entry name" value="PRECURSOR OF CEP14"/>
    <property type="match status" value="1"/>
</dbReference>
<sequence>MARPTTMLLLLMLLLASLSSCLEARKLVLQNHHNKVNPSSRRDSTLYLSALPKGTVPPSSPSKKGHAVEVDEKLIARHLITIDRVLLRSVPSPVFLLWALESDYLLPHPTTLSLSFSLDQIKIILTPPPPPPPCCPIHMWVPNAYGPVMPFWLPSTHTSPTRLPIAIDSEALDSLLPPIAPLAHHQSCTQPSLS</sequence>
<accession>A0AA86VF41</accession>
<keyword evidence="3" id="KW-1185">Reference proteome</keyword>
<dbReference type="InterPro" id="IPR038930">
    <property type="entry name" value="CEP13/CEP14"/>
</dbReference>
<reference evidence="2" key="1">
    <citation type="submission" date="2023-10" db="EMBL/GenBank/DDBJ databases">
        <authorList>
            <person name="Domelevo Entfellner J.-B."/>
        </authorList>
    </citation>
    <scope>NUCLEOTIDE SEQUENCE</scope>
</reference>
<feature type="signal peptide" evidence="1">
    <location>
        <begin position="1"/>
        <end position="24"/>
    </location>
</feature>
<protein>
    <submittedName>
        <fullName evidence="2">Uncharacterized protein</fullName>
    </submittedName>
</protein>
<keyword evidence="1" id="KW-0732">Signal</keyword>
<dbReference type="PANTHER" id="PTHR37180:SF2">
    <property type="entry name" value="PRECURSOR OF CEP14"/>
    <property type="match status" value="1"/>
</dbReference>
<feature type="chain" id="PRO_5041648854" evidence="1">
    <location>
        <begin position="25"/>
        <end position="194"/>
    </location>
</feature>
<dbReference type="EMBL" id="OY731400">
    <property type="protein sequence ID" value="CAJ1938700.1"/>
    <property type="molecule type" value="Genomic_DNA"/>
</dbReference>
<organism evidence="2 3">
    <name type="scientific">Sphenostylis stenocarpa</name>
    <dbReference type="NCBI Taxonomy" id="92480"/>
    <lineage>
        <taxon>Eukaryota</taxon>
        <taxon>Viridiplantae</taxon>
        <taxon>Streptophyta</taxon>
        <taxon>Embryophyta</taxon>
        <taxon>Tracheophyta</taxon>
        <taxon>Spermatophyta</taxon>
        <taxon>Magnoliopsida</taxon>
        <taxon>eudicotyledons</taxon>
        <taxon>Gunneridae</taxon>
        <taxon>Pentapetalae</taxon>
        <taxon>rosids</taxon>
        <taxon>fabids</taxon>
        <taxon>Fabales</taxon>
        <taxon>Fabaceae</taxon>
        <taxon>Papilionoideae</taxon>
        <taxon>50 kb inversion clade</taxon>
        <taxon>NPAAA clade</taxon>
        <taxon>indigoferoid/millettioid clade</taxon>
        <taxon>Phaseoleae</taxon>
        <taxon>Sphenostylis</taxon>
    </lineage>
</organism>
<evidence type="ECO:0000313" key="3">
    <source>
        <dbReference type="Proteomes" id="UP001189624"/>
    </source>
</evidence>
<evidence type="ECO:0000313" key="2">
    <source>
        <dbReference type="EMBL" id="CAJ1938700.1"/>
    </source>
</evidence>
<dbReference type="GO" id="GO:0006970">
    <property type="term" value="P:response to osmotic stress"/>
    <property type="evidence" value="ECO:0007669"/>
    <property type="project" value="InterPro"/>
</dbReference>
<dbReference type="Proteomes" id="UP001189624">
    <property type="component" value="Chromosome 3"/>
</dbReference>
<gene>
    <name evidence="2" type="ORF">AYBTSS11_LOCUS8728</name>
</gene>
<proteinExistence type="predicted"/>